<dbReference type="Proteomes" id="UP000473525">
    <property type="component" value="Unassembled WGS sequence"/>
</dbReference>
<evidence type="ECO:0000313" key="9">
    <source>
        <dbReference type="Proteomes" id="UP000473525"/>
    </source>
</evidence>
<feature type="compositionally biased region" description="Basic and acidic residues" evidence="5">
    <location>
        <begin position="33"/>
        <end position="51"/>
    </location>
</feature>
<reference evidence="8 9" key="1">
    <citation type="submission" date="2019-12" db="EMBL/GenBank/DDBJ databases">
        <authorList>
            <person name="Huq M.A."/>
        </authorList>
    </citation>
    <scope>NUCLEOTIDE SEQUENCE [LARGE SCALE GENOMIC DNA]</scope>
    <source>
        <strain evidence="8 9">MAH-18</strain>
    </source>
</reference>
<dbReference type="SUPFAM" id="SSF46894">
    <property type="entry name" value="C-terminal effector domain of the bipartite response regulators"/>
    <property type="match status" value="1"/>
</dbReference>
<dbReference type="Pfam" id="PF00196">
    <property type="entry name" value="GerE"/>
    <property type="match status" value="1"/>
</dbReference>
<accession>A0A6L6XN35</accession>
<dbReference type="CDD" id="cd06170">
    <property type="entry name" value="LuxR_C_like"/>
    <property type="match status" value="1"/>
</dbReference>
<dbReference type="InterPro" id="IPR036388">
    <property type="entry name" value="WH-like_DNA-bd_sf"/>
</dbReference>
<name>A0A6L6XN35_9ACTN</name>
<dbReference type="GO" id="GO:0003677">
    <property type="term" value="F:DNA binding"/>
    <property type="evidence" value="ECO:0007669"/>
    <property type="project" value="UniProtKB-KW"/>
</dbReference>
<organism evidence="8 9">
    <name type="scientific">Nocardioides agri</name>
    <dbReference type="NCBI Taxonomy" id="2682843"/>
    <lineage>
        <taxon>Bacteria</taxon>
        <taxon>Bacillati</taxon>
        <taxon>Actinomycetota</taxon>
        <taxon>Actinomycetes</taxon>
        <taxon>Propionibacteriales</taxon>
        <taxon>Nocardioidaceae</taxon>
        <taxon>Nocardioides</taxon>
    </lineage>
</organism>
<evidence type="ECO:0000259" key="7">
    <source>
        <dbReference type="PROSITE" id="PS50110"/>
    </source>
</evidence>
<gene>
    <name evidence="8" type="ORF">GON03_06020</name>
</gene>
<evidence type="ECO:0000256" key="4">
    <source>
        <dbReference type="PROSITE-ProRule" id="PRU00169"/>
    </source>
</evidence>
<dbReference type="SMART" id="SM00421">
    <property type="entry name" value="HTH_LUXR"/>
    <property type="match status" value="1"/>
</dbReference>
<dbReference type="EMBL" id="WSEK01000004">
    <property type="protein sequence ID" value="MVQ48731.1"/>
    <property type="molecule type" value="Genomic_DNA"/>
</dbReference>
<dbReference type="SUPFAM" id="SSF52172">
    <property type="entry name" value="CheY-like"/>
    <property type="match status" value="1"/>
</dbReference>
<dbReference type="Gene3D" id="1.10.10.10">
    <property type="entry name" value="Winged helix-like DNA-binding domain superfamily/Winged helix DNA-binding domain"/>
    <property type="match status" value="1"/>
</dbReference>
<comment type="caution">
    <text evidence="4">Lacks conserved residue(s) required for the propagation of feature annotation.</text>
</comment>
<dbReference type="PROSITE" id="PS50110">
    <property type="entry name" value="RESPONSE_REGULATORY"/>
    <property type="match status" value="1"/>
</dbReference>
<evidence type="ECO:0000256" key="2">
    <source>
        <dbReference type="ARBA" id="ARBA00023125"/>
    </source>
</evidence>
<dbReference type="PRINTS" id="PR00038">
    <property type="entry name" value="HTHLUXR"/>
</dbReference>
<comment type="caution">
    <text evidence="8">The sequence shown here is derived from an EMBL/GenBank/DDBJ whole genome shotgun (WGS) entry which is preliminary data.</text>
</comment>
<dbReference type="InterPro" id="IPR011006">
    <property type="entry name" value="CheY-like_superfamily"/>
</dbReference>
<proteinExistence type="predicted"/>
<evidence type="ECO:0000256" key="5">
    <source>
        <dbReference type="SAM" id="MobiDB-lite"/>
    </source>
</evidence>
<dbReference type="Gene3D" id="3.40.50.2300">
    <property type="match status" value="1"/>
</dbReference>
<keyword evidence="2" id="KW-0238">DNA-binding</keyword>
<sequence>MQGEAALVVDGGDANPCLRHLGRTSETSVGGGDGHRPSIDRSNPRPEDRSRLYPVLGDSPLSGGLACVLVPSPGTSCPDAASYGGSAPAEGGLVGASGDEARAPSRAGTQHQHASARRPRVLVLERHVALAEALCHVLEAAEYHARYVAEPSRSIVVQLRDAPPAAVVVGVESEGPLQERLALIEAVNGAGIPTIGLTGHVDDPVRRRLLRRAGTAWVVGRNESLERFVEVVSLAAQGVVPDGDGVDDGDAGGSAAARAQALEECFERLLRLAPREREILEHLSQGRTVDEIARIDQVAASTVRTQARNVLRKLEVSSQLAAVALLRWVRESTGQEP</sequence>
<dbReference type="GO" id="GO:0000160">
    <property type="term" value="P:phosphorelay signal transduction system"/>
    <property type="evidence" value="ECO:0007669"/>
    <property type="project" value="InterPro"/>
</dbReference>
<dbReference type="PANTHER" id="PTHR44688">
    <property type="entry name" value="DNA-BINDING TRANSCRIPTIONAL ACTIVATOR DEVR_DOSR"/>
    <property type="match status" value="1"/>
</dbReference>
<dbReference type="GO" id="GO:0006355">
    <property type="term" value="P:regulation of DNA-templated transcription"/>
    <property type="evidence" value="ECO:0007669"/>
    <property type="project" value="InterPro"/>
</dbReference>
<dbReference type="PANTHER" id="PTHR44688:SF16">
    <property type="entry name" value="DNA-BINDING TRANSCRIPTIONAL ACTIVATOR DEVR_DOSR"/>
    <property type="match status" value="1"/>
</dbReference>
<evidence type="ECO:0000256" key="1">
    <source>
        <dbReference type="ARBA" id="ARBA00023015"/>
    </source>
</evidence>
<keyword evidence="9" id="KW-1185">Reference proteome</keyword>
<keyword evidence="3" id="KW-0804">Transcription</keyword>
<dbReference type="InterPro" id="IPR000792">
    <property type="entry name" value="Tscrpt_reg_LuxR_C"/>
</dbReference>
<keyword evidence="1" id="KW-0805">Transcription regulation</keyword>
<dbReference type="InterPro" id="IPR001789">
    <property type="entry name" value="Sig_transdc_resp-reg_receiver"/>
</dbReference>
<feature type="domain" description="Response regulatory" evidence="7">
    <location>
        <begin position="120"/>
        <end position="236"/>
    </location>
</feature>
<dbReference type="InterPro" id="IPR016032">
    <property type="entry name" value="Sig_transdc_resp-reg_C-effctor"/>
</dbReference>
<feature type="region of interest" description="Disordered" evidence="5">
    <location>
        <begin position="1"/>
        <end position="54"/>
    </location>
</feature>
<evidence type="ECO:0000313" key="8">
    <source>
        <dbReference type="EMBL" id="MVQ48731.1"/>
    </source>
</evidence>
<feature type="domain" description="HTH luxR-type" evidence="6">
    <location>
        <begin position="265"/>
        <end position="330"/>
    </location>
</feature>
<evidence type="ECO:0008006" key="10">
    <source>
        <dbReference type="Google" id="ProtNLM"/>
    </source>
</evidence>
<evidence type="ECO:0000259" key="6">
    <source>
        <dbReference type="PROSITE" id="PS50043"/>
    </source>
</evidence>
<dbReference type="PROSITE" id="PS50043">
    <property type="entry name" value="HTH_LUXR_2"/>
    <property type="match status" value="1"/>
</dbReference>
<evidence type="ECO:0000256" key="3">
    <source>
        <dbReference type="ARBA" id="ARBA00023163"/>
    </source>
</evidence>
<dbReference type="AlphaFoldDB" id="A0A6L6XN35"/>
<protein>
    <recommendedName>
        <fullName evidence="10">HTH luxR-type domain-containing protein</fullName>
    </recommendedName>
</protein>
<feature type="region of interest" description="Disordered" evidence="5">
    <location>
        <begin position="91"/>
        <end position="114"/>
    </location>
</feature>